<sequence length="61" mass="6887">MAARYAVRERTLPAHLAAARPGRPTVWDVIALPSRRIAPWGVHLDPARARAHANRLNTRRE</sequence>
<gene>
    <name evidence="1" type="ORF">KGD84_00825</name>
</gene>
<dbReference type="Proteomes" id="UP000676079">
    <property type="component" value="Chromosome"/>
</dbReference>
<evidence type="ECO:0000313" key="1">
    <source>
        <dbReference type="EMBL" id="QUX22988.1"/>
    </source>
</evidence>
<dbReference type="EMBL" id="CP074133">
    <property type="protein sequence ID" value="QUX22988.1"/>
    <property type="molecule type" value="Genomic_DNA"/>
</dbReference>
<keyword evidence="2" id="KW-1185">Reference proteome</keyword>
<reference evidence="1 2" key="1">
    <citation type="submission" date="2021-05" db="EMBL/GenBank/DDBJ databases">
        <title>Direct Submission.</title>
        <authorList>
            <person name="Li K."/>
            <person name="Gao J."/>
        </authorList>
    </citation>
    <scope>NUCLEOTIDE SEQUENCE [LARGE SCALE GENOMIC DNA]</scope>
    <source>
        <strain evidence="1 2">Mg02</strain>
    </source>
</reference>
<name>A0ABX8BRI9_9ACTN</name>
<dbReference type="RefSeq" id="WP_220564199.1">
    <property type="nucleotide sequence ID" value="NZ_CP074133.1"/>
</dbReference>
<protein>
    <submittedName>
        <fullName evidence="1">Uncharacterized protein</fullName>
    </submittedName>
</protein>
<evidence type="ECO:0000313" key="2">
    <source>
        <dbReference type="Proteomes" id="UP000676079"/>
    </source>
</evidence>
<proteinExistence type="predicted"/>
<organism evidence="1 2">
    <name type="scientific">Nocardiopsis changdeensis</name>
    <dbReference type="NCBI Taxonomy" id="2831969"/>
    <lineage>
        <taxon>Bacteria</taxon>
        <taxon>Bacillati</taxon>
        <taxon>Actinomycetota</taxon>
        <taxon>Actinomycetes</taxon>
        <taxon>Streptosporangiales</taxon>
        <taxon>Nocardiopsidaceae</taxon>
        <taxon>Nocardiopsis</taxon>
    </lineage>
</organism>
<accession>A0ABX8BRI9</accession>